<organism evidence="1 2">
    <name type="scientific">Deinococcus yavapaiensis KR-236</name>
    <dbReference type="NCBI Taxonomy" id="694435"/>
    <lineage>
        <taxon>Bacteria</taxon>
        <taxon>Thermotogati</taxon>
        <taxon>Deinococcota</taxon>
        <taxon>Deinococci</taxon>
        <taxon>Deinococcales</taxon>
        <taxon>Deinococcaceae</taxon>
        <taxon>Deinococcus</taxon>
    </lineage>
</organism>
<reference evidence="1 2" key="1">
    <citation type="submission" date="2018-06" db="EMBL/GenBank/DDBJ databases">
        <title>Genomic Encyclopedia of Type Strains, Phase IV (KMG-IV): sequencing the most valuable type-strain genomes for metagenomic binning, comparative biology and taxonomic classification.</title>
        <authorList>
            <person name="Goeker M."/>
        </authorList>
    </citation>
    <scope>NUCLEOTIDE SEQUENCE [LARGE SCALE GENOMIC DNA]</scope>
    <source>
        <strain evidence="1 2">DSM 18048</strain>
    </source>
</reference>
<name>A0A318S3L9_9DEIO</name>
<dbReference type="RefSeq" id="WP_110887549.1">
    <property type="nucleotide sequence ID" value="NZ_QJSX01000011.1"/>
</dbReference>
<proteinExistence type="predicted"/>
<dbReference type="AlphaFoldDB" id="A0A318S3L9"/>
<evidence type="ECO:0000313" key="2">
    <source>
        <dbReference type="Proteomes" id="UP000248326"/>
    </source>
</evidence>
<gene>
    <name evidence="1" type="ORF">DES52_111155</name>
</gene>
<dbReference type="Proteomes" id="UP000248326">
    <property type="component" value="Unassembled WGS sequence"/>
</dbReference>
<sequence>MPNDRVDLLARVAARWPLHDARWVVWAARRRPNGGVAKVPLLVRGRQARAHDVRDAACWMTWDALNDAFARRHVGTGVGYALHGSGLACVDLDACVAQDGRIAPWAVSAAQEIGGYVERSPGSGVHVLVRDETHEASNAVVRLASGRRAELLRTGHVTVTGRAVPPWTAWPTRLFDVRLLVPTSPTAAPPRITSTTNVDAAIACLRRLRNGAKFAALFDDGVCDGYASRSEAAFALLRLAHFVVGDDPVALDAVFRRSALHDAYAGKWARRVSTASPVTIGERTIARVIALGGPVLRPARD</sequence>
<dbReference type="EMBL" id="QJSX01000011">
    <property type="protein sequence ID" value="PYE52982.1"/>
    <property type="molecule type" value="Genomic_DNA"/>
</dbReference>
<keyword evidence="2" id="KW-1185">Reference proteome</keyword>
<protein>
    <recommendedName>
        <fullName evidence="3">Bifunctional DNA primase/polymerase-like protein</fullName>
    </recommendedName>
</protein>
<dbReference type="OrthoDB" id="63237at2"/>
<evidence type="ECO:0008006" key="3">
    <source>
        <dbReference type="Google" id="ProtNLM"/>
    </source>
</evidence>
<comment type="caution">
    <text evidence="1">The sequence shown here is derived from an EMBL/GenBank/DDBJ whole genome shotgun (WGS) entry which is preliminary data.</text>
</comment>
<accession>A0A318S3L9</accession>
<evidence type="ECO:0000313" key="1">
    <source>
        <dbReference type="EMBL" id="PYE52982.1"/>
    </source>
</evidence>